<protein>
    <recommendedName>
        <fullName evidence="5">5-formyltetrahydrofolate cyclo-ligase</fullName>
        <ecNumber evidence="5">6.3.3.2</ecNumber>
    </recommendedName>
</protein>
<evidence type="ECO:0000256" key="4">
    <source>
        <dbReference type="ARBA" id="ARBA00036539"/>
    </source>
</evidence>
<dbReference type="GO" id="GO:0009396">
    <property type="term" value="P:folic acid-containing compound biosynthetic process"/>
    <property type="evidence" value="ECO:0007669"/>
    <property type="project" value="TreeGrafter"/>
</dbReference>
<dbReference type="Gene3D" id="3.40.50.10420">
    <property type="entry name" value="NagB/RpiA/CoA transferase-like"/>
    <property type="match status" value="1"/>
</dbReference>
<dbReference type="EC" id="6.3.3.2" evidence="5"/>
<organism evidence="7 8">
    <name type="scientific">Cotesia congregata</name>
    <name type="common">Parasitoid wasp</name>
    <name type="synonym">Apanteles congregatus</name>
    <dbReference type="NCBI Taxonomy" id="51543"/>
    <lineage>
        <taxon>Eukaryota</taxon>
        <taxon>Metazoa</taxon>
        <taxon>Ecdysozoa</taxon>
        <taxon>Arthropoda</taxon>
        <taxon>Hexapoda</taxon>
        <taxon>Insecta</taxon>
        <taxon>Pterygota</taxon>
        <taxon>Neoptera</taxon>
        <taxon>Endopterygota</taxon>
        <taxon>Hymenoptera</taxon>
        <taxon>Apocrita</taxon>
        <taxon>Ichneumonoidea</taxon>
        <taxon>Braconidae</taxon>
        <taxon>Microgastrinae</taxon>
        <taxon>Cotesia</taxon>
    </lineage>
</organism>
<evidence type="ECO:0000256" key="5">
    <source>
        <dbReference type="ARBA" id="ARBA00038966"/>
    </source>
</evidence>
<evidence type="ECO:0000313" key="8">
    <source>
        <dbReference type="Proteomes" id="UP000786811"/>
    </source>
</evidence>
<comment type="similarity">
    <text evidence="1">Belongs to the 5-formyltetrahydrofolate cyclo-ligase family.</text>
</comment>
<dbReference type="InterPro" id="IPR037171">
    <property type="entry name" value="NagB/RpiA_transferase-like"/>
</dbReference>
<evidence type="ECO:0000256" key="6">
    <source>
        <dbReference type="PIRSR" id="PIRSR006806-1"/>
    </source>
</evidence>
<evidence type="ECO:0000256" key="2">
    <source>
        <dbReference type="ARBA" id="ARBA00022741"/>
    </source>
</evidence>
<dbReference type="GO" id="GO:0035999">
    <property type="term" value="P:tetrahydrofolate interconversion"/>
    <property type="evidence" value="ECO:0007669"/>
    <property type="project" value="TreeGrafter"/>
</dbReference>
<feature type="binding site" evidence="6">
    <location>
        <position position="61"/>
    </location>
    <ligand>
        <name>substrate</name>
    </ligand>
</feature>
<keyword evidence="8" id="KW-1185">Reference proteome</keyword>
<name>A0A8J2EFX4_COTCN</name>
<accession>A0A8J2EFX4</accession>
<proteinExistence type="inferred from homology"/>
<dbReference type="SUPFAM" id="SSF100950">
    <property type="entry name" value="NagB/RpiA/CoA transferase-like"/>
    <property type="match status" value="1"/>
</dbReference>
<dbReference type="GO" id="GO:0030272">
    <property type="term" value="F:5-formyltetrahydrofolate cyclo-ligase activity"/>
    <property type="evidence" value="ECO:0007669"/>
    <property type="project" value="UniProtKB-EC"/>
</dbReference>
<dbReference type="PIRSF" id="PIRSF006806">
    <property type="entry name" value="FTHF_cligase"/>
    <property type="match status" value="1"/>
</dbReference>
<dbReference type="InterPro" id="IPR002698">
    <property type="entry name" value="FTHF_cligase"/>
</dbReference>
<dbReference type="PANTHER" id="PTHR23407:SF1">
    <property type="entry name" value="5-FORMYLTETRAHYDROFOLATE CYCLO-LIGASE"/>
    <property type="match status" value="1"/>
</dbReference>
<gene>
    <name evidence="7" type="ORF">HICCMSTLAB_LOCUS782</name>
</gene>
<evidence type="ECO:0000256" key="1">
    <source>
        <dbReference type="ARBA" id="ARBA00010638"/>
    </source>
</evidence>
<dbReference type="AlphaFoldDB" id="A0A8J2EFX4"/>
<dbReference type="GO" id="GO:0005524">
    <property type="term" value="F:ATP binding"/>
    <property type="evidence" value="ECO:0007669"/>
    <property type="project" value="UniProtKB-KW"/>
</dbReference>
<dbReference type="OrthoDB" id="10056847at2759"/>
<feature type="binding site" evidence="6">
    <location>
        <begin position="15"/>
        <end position="19"/>
    </location>
    <ligand>
        <name>ATP</name>
        <dbReference type="ChEBI" id="CHEBI:30616"/>
    </ligand>
</feature>
<reference evidence="7" key="1">
    <citation type="submission" date="2021-04" db="EMBL/GenBank/DDBJ databases">
        <authorList>
            <person name="Chebbi M.A.C M."/>
        </authorList>
    </citation>
    <scope>NUCLEOTIDE SEQUENCE</scope>
</reference>
<dbReference type="GO" id="GO:0005739">
    <property type="term" value="C:mitochondrion"/>
    <property type="evidence" value="ECO:0007669"/>
    <property type="project" value="TreeGrafter"/>
</dbReference>
<feature type="binding site" evidence="6">
    <location>
        <position position="66"/>
    </location>
    <ligand>
        <name>substrate</name>
    </ligand>
</feature>
<keyword evidence="2 6" id="KW-0547">Nucleotide-binding</keyword>
<evidence type="ECO:0000256" key="3">
    <source>
        <dbReference type="ARBA" id="ARBA00022840"/>
    </source>
</evidence>
<dbReference type="InterPro" id="IPR024185">
    <property type="entry name" value="FTHF_cligase-like_sf"/>
</dbReference>
<dbReference type="Proteomes" id="UP000786811">
    <property type="component" value="Unassembled WGS sequence"/>
</dbReference>
<comment type="caution">
    <text evidence="7">The sequence shown here is derived from an EMBL/GenBank/DDBJ whole genome shotgun (WGS) entry which is preliminary data.</text>
</comment>
<keyword evidence="3 6" id="KW-0067">ATP-binding</keyword>
<comment type="catalytic activity">
    <reaction evidence="4">
        <text>(6S)-5-formyl-5,6,7,8-tetrahydrofolate + ATP = (6R)-5,10-methenyltetrahydrofolate + ADP + phosphate</text>
        <dbReference type="Rhea" id="RHEA:10488"/>
        <dbReference type="ChEBI" id="CHEBI:30616"/>
        <dbReference type="ChEBI" id="CHEBI:43474"/>
        <dbReference type="ChEBI" id="CHEBI:57455"/>
        <dbReference type="ChEBI" id="CHEBI:57457"/>
        <dbReference type="ChEBI" id="CHEBI:456216"/>
        <dbReference type="EC" id="6.3.3.2"/>
    </reaction>
</comment>
<dbReference type="EMBL" id="CAJNRD030001114">
    <property type="protein sequence ID" value="CAG5074009.1"/>
    <property type="molecule type" value="Genomic_DNA"/>
</dbReference>
<sequence length="151" mass="17348">MRISKVAMDGIKLAKRAFRNEVQDVINRISNEEKARQSNAVYNKLIALPEFKSSKRVSIYLSTDNEINTIPILEHLFKFNKQVFVPKYEGKSMMMVKLYTMNDYDKLPLTKWNIKQPATDDTTREDALKTGGLDLIILPGVAFTKTGKLYQ</sequence>
<evidence type="ECO:0000313" key="7">
    <source>
        <dbReference type="EMBL" id="CAG5074009.1"/>
    </source>
</evidence>
<dbReference type="Pfam" id="PF01812">
    <property type="entry name" value="5-FTHF_cyc-lig"/>
    <property type="match status" value="1"/>
</dbReference>
<dbReference type="PANTHER" id="PTHR23407">
    <property type="entry name" value="ATPASE INHIBITOR/5-FORMYLTETRAHYDROFOLATE CYCLO-LIGASE"/>
    <property type="match status" value="1"/>
</dbReference>